<accession>A0A5S6R4F1</accession>
<organism evidence="1 2">
    <name type="scientific">Trichuris muris</name>
    <name type="common">Mouse whipworm</name>
    <dbReference type="NCBI Taxonomy" id="70415"/>
    <lineage>
        <taxon>Eukaryota</taxon>
        <taxon>Metazoa</taxon>
        <taxon>Ecdysozoa</taxon>
        <taxon>Nematoda</taxon>
        <taxon>Enoplea</taxon>
        <taxon>Dorylaimia</taxon>
        <taxon>Trichinellida</taxon>
        <taxon>Trichuridae</taxon>
        <taxon>Trichuris</taxon>
    </lineage>
</organism>
<sequence>MTVKHRKCRRNFVAPRVDFPVLAEYWYRQEARKKHFCPCCSARSHSFRGHLCFSSEHVTANDRRQATSARGFLRQHLRYHPKFASFAAGSSTQGGML</sequence>
<proteinExistence type="predicted"/>
<dbReference type="AlphaFoldDB" id="A0A5S6R4F1"/>
<dbReference type="WBParaSite" id="TMUE_3000014067.1">
    <property type="protein sequence ID" value="TMUE_3000014067.1"/>
    <property type="gene ID" value="WBGene00302120"/>
</dbReference>
<keyword evidence="1" id="KW-1185">Reference proteome</keyword>
<reference evidence="2" key="1">
    <citation type="submission" date="2019-12" db="UniProtKB">
        <authorList>
            <consortium name="WormBaseParasite"/>
        </authorList>
    </citation>
    <scope>IDENTIFICATION</scope>
</reference>
<dbReference type="Proteomes" id="UP000046395">
    <property type="component" value="Unassembled WGS sequence"/>
</dbReference>
<protein>
    <submittedName>
        <fullName evidence="2">Uncharacterized protein</fullName>
    </submittedName>
</protein>
<evidence type="ECO:0000313" key="2">
    <source>
        <dbReference type="WBParaSite" id="TMUE_3000014067.1"/>
    </source>
</evidence>
<name>A0A5S6R4F1_TRIMR</name>
<evidence type="ECO:0000313" key="1">
    <source>
        <dbReference type="Proteomes" id="UP000046395"/>
    </source>
</evidence>